<evidence type="ECO:0000256" key="1">
    <source>
        <dbReference type="SAM" id="Coils"/>
    </source>
</evidence>
<protein>
    <submittedName>
        <fullName evidence="2">8461_t:CDS:1</fullName>
    </submittedName>
</protein>
<dbReference type="OrthoDB" id="2412424at2759"/>
<sequence>LEKKDLEDTLAEKKDELVQMKDNLVTTQRALIEKDTLLQEAVLNKAHLAEQISKISSESEVAGGVLKGLGVSEQEKGNDNTSPETTWVFIETAL</sequence>
<name>A0A9N9JVR0_9GLOM</name>
<comment type="caution">
    <text evidence="2">The sequence shown here is derived from an EMBL/GenBank/DDBJ whole genome shotgun (WGS) entry which is preliminary data.</text>
</comment>
<evidence type="ECO:0000313" key="2">
    <source>
        <dbReference type="EMBL" id="CAG8795799.1"/>
    </source>
</evidence>
<feature type="non-terminal residue" evidence="2">
    <location>
        <position position="1"/>
    </location>
</feature>
<dbReference type="EMBL" id="CAJVPY010030782">
    <property type="protein sequence ID" value="CAG8795799.1"/>
    <property type="molecule type" value="Genomic_DNA"/>
</dbReference>
<keyword evidence="1" id="KW-0175">Coiled coil</keyword>
<dbReference type="AlphaFoldDB" id="A0A9N9JVR0"/>
<gene>
    <name evidence="2" type="ORF">DERYTH_LOCUS22346</name>
</gene>
<proteinExistence type="predicted"/>
<reference evidence="2" key="1">
    <citation type="submission" date="2021-06" db="EMBL/GenBank/DDBJ databases">
        <authorList>
            <person name="Kallberg Y."/>
            <person name="Tangrot J."/>
            <person name="Rosling A."/>
        </authorList>
    </citation>
    <scope>NUCLEOTIDE SEQUENCE</scope>
    <source>
        <strain evidence="2">MA453B</strain>
    </source>
</reference>
<organism evidence="2 3">
    <name type="scientific">Dentiscutata erythropus</name>
    <dbReference type="NCBI Taxonomy" id="1348616"/>
    <lineage>
        <taxon>Eukaryota</taxon>
        <taxon>Fungi</taxon>
        <taxon>Fungi incertae sedis</taxon>
        <taxon>Mucoromycota</taxon>
        <taxon>Glomeromycotina</taxon>
        <taxon>Glomeromycetes</taxon>
        <taxon>Diversisporales</taxon>
        <taxon>Gigasporaceae</taxon>
        <taxon>Dentiscutata</taxon>
    </lineage>
</organism>
<accession>A0A9N9JVR0</accession>
<feature type="coiled-coil region" evidence="1">
    <location>
        <begin position="3"/>
        <end position="30"/>
    </location>
</feature>
<dbReference type="Proteomes" id="UP000789405">
    <property type="component" value="Unassembled WGS sequence"/>
</dbReference>
<keyword evidence="3" id="KW-1185">Reference proteome</keyword>
<evidence type="ECO:0000313" key="3">
    <source>
        <dbReference type="Proteomes" id="UP000789405"/>
    </source>
</evidence>